<dbReference type="SMART" id="SM00297">
    <property type="entry name" value="BROMO"/>
    <property type="match status" value="1"/>
</dbReference>
<organism evidence="5 6">
    <name type="scientific">Saprolegnia parasitica (strain CBS 223.65)</name>
    <dbReference type="NCBI Taxonomy" id="695850"/>
    <lineage>
        <taxon>Eukaryota</taxon>
        <taxon>Sar</taxon>
        <taxon>Stramenopiles</taxon>
        <taxon>Oomycota</taxon>
        <taxon>Saprolegniomycetes</taxon>
        <taxon>Saprolegniales</taxon>
        <taxon>Saprolegniaceae</taxon>
        <taxon>Saprolegnia</taxon>
    </lineage>
</organism>
<dbReference type="OMA" id="HEYASFD"/>
<feature type="region of interest" description="Disordered" evidence="3">
    <location>
        <begin position="362"/>
        <end position="408"/>
    </location>
</feature>
<feature type="domain" description="Bromo" evidence="4">
    <location>
        <begin position="33"/>
        <end position="103"/>
    </location>
</feature>
<protein>
    <recommendedName>
        <fullName evidence="4">Bromo domain-containing protein</fullName>
    </recommendedName>
</protein>
<dbReference type="InterPro" id="IPR051831">
    <property type="entry name" value="Bromodomain_contain_prot"/>
</dbReference>
<evidence type="ECO:0000256" key="2">
    <source>
        <dbReference type="PROSITE-ProRule" id="PRU00035"/>
    </source>
</evidence>
<gene>
    <name evidence="5" type="ORF">SPRG_10715</name>
</gene>
<keyword evidence="1 2" id="KW-0103">Bromodomain</keyword>
<evidence type="ECO:0000313" key="6">
    <source>
        <dbReference type="Proteomes" id="UP000030745"/>
    </source>
</evidence>
<keyword evidence="6" id="KW-1185">Reference proteome</keyword>
<reference evidence="5 6" key="1">
    <citation type="journal article" date="2013" name="PLoS Genet.">
        <title>Distinctive expansion of potential virulence genes in the genome of the oomycete fish pathogen Saprolegnia parasitica.</title>
        <authorList>
            <person name="Jiang R.H."/>
            <person name="de Bruijn I."/>
            <person name="Haas B.J."/>
            <person name="Belmonte R."/>
            <person name="Lobach L."/>
            <person name="Christie J."/>
            <person name="van den Ackerveken G."/>
            <person name="Bottin A."/>
            <person name="Bulone V."/>
            <person name="Diaz-Moreno S.M."/>
            <person name="Dumas B."/>
            <person name="Fan L."/>
            <person name="Gaulin E."/>
            <person name="Govers F."/>
            <person name="Grenville-Briggs L.J."/>
            <person name="Horner N.R."/>
            <person name="Levin J.Z."/>
            <person name="Mammella M."/>
            <person name="Meijer H.J."/>
            <person name="Morris P."/>
            <person name="Nusbaum C."/>
            <person name="Oome S."/>
            <person name="Phillips A.J."/>
            <person name="van Rooyen D."/>
            <person name="Rzeszutek E."/>
            <person name="Saraiva M."/>
            <person name="Secombes C.J."/>
            <person name="Seidl M.F."/>
            <person name="Snel B."/>
            <person name="Stassen J.H."/>
            <person name="Sykes S."/>
            <person name="Tripathy S."/>
            <person name="van den Berg H."/>
            <person name="Vega-Arreguin J.C."/>
            <person name="Wawra S."/>
            <person name="Young S.K."/>
            <person name="Zeng Q."/>
            <person name="Dieguez-Uribeondo J."/>
            <person name="Russ C."/>
            <person name="Tyler B.M."/>
            <person name="van West P."/>
        </authorList>
    </citation>
    <scope>NUCLEOTIDE SEQUENCE [LARGE SCALE GENOMIC DNA]</scope>
    <source>
        <strain evidence="5 6">CBS 223.65</strain>
    </source>
</reference>
<dbReference type="GeneID" id="24132811"/>
<dbReference type="OrthoDB" id="21449at2759"/>
<sequence length="424" mass="47266">MAARESLRSQRARGTDPKKMAQDMMLHVLRELEKKDAYGFFGQPVDTSTVPDYLEKIATPMDFSTIERKITRHEYASFDAFKLDVVIVFNNAQNYNVETTAYFREAVRLEAAAIALFVEAEDRMAENRALYNRSGAFAAAQTPPKRQRVASPTKVMTPVRRPPLPEPRSPDDANTPMFDLGVLLPAILPTMAPTEGVAAPSDGMPDAETEMPHAFFHDLTFSDLEHSEDDDGSFVFDDVVHAPPTRTNDGDFMYDEESIHEIPELSQESLFADDLKLSQDGRRDPPPTYGNEEVSDAESEDMAYCAPVTHVEQPNVPPRMLQKENQFPNATLSSKPPPVNVVLNAICLTKCFVKASASGGSNGWLQSKRAASQAPKSQALWPSAAKKTTEDRRDPNDLFGVKARQKRQPRQVLLDQFIQSTPNY</sequence>
<feature type="region of interest" description="Disordered" evidence="3">
    <location>
        <begin position="277"/>
        <end position="298"/>
    </location>
</feature>
<proteinExistence type="predicted"/>
<dbReference type="InterPro" id="IPR001487">
    <property type="entry name" value="Bromodomain"/>
</dbReference>
<dbReference type="STRING" id="695850.A0A067C0F5"/>
<dbReference type="PROSITE" id="PS50014">
    <property type="entry name" value="BROMODOMAIN_2"/>
    <property type="match status" value="1"/>
</dbReference>
<dbReference type="Proteomes" id="UP000030745">
    <property type="component" value="Unassembled WGS sequence"/>
</dbReference>
<evidence type="ECO:0000256" key="3">
    <source>
        <dbReference type="SAM" id="MobiDB-lite"/>
    </source>
</evidence>
<feature type="region of interest" description="Disordered" evidence="3">
    <location>
        <begin position="139"/>
        <end position="173"/>
    </location>
</feature>
<dbReference type="RefSeq" id="XP_012205337.1">
    <property type="nucleotide sequence ID" value="XM_012349947.1"/>
</dbReference>
<dbReference type="PRINTS" id="PR00503">
    <property type="entry name" value="BROMODOMAIN"/>
</dbReference>
<dbReference type="PANTHER" id="PTHR22881:SF27">
    <property type="entry name" value="BROMODOMAIN CONTAINING 7_9"/>
    <property type="match status" value="1"/>
</dbReference>
<dbReference type="Gene3D" id="1.20.920.10">
    <property type="entry name" value="Bromodomain-like"/>
    <property type="match status" value="1"/>
</dbReference>
<dbReference type="Pfam" id="PF00439">
    <property type="entry name" value="Bromodomain"/>
    <property type="match status" value="1"/>
</dbReference>
<dbReference type="PANTHER" id="PTHR22881">
    <property type="entry name" value="BROMODOMAIN CONTAINING PROTEIN"/>
    <property type="match status" value="1"/>
</dbReference>
<dbReference type="KEGG" id="spar:SPRG_10715"/>
<dbReference type="InterPro" id="IPR036427">
    <property type="entry name" value="Bromodomain-like_sf"/>
</dbReference>
<dbReference type="EMBL" id="KK583247">
    <property type="protein sequence ID" value="KDO24018.1"/>
    <property type="molecule type" value="Genomic_DNA"/>
</dbReference>
<evidence type="ECO:0000313" key="5">
    <source>
        <dbReference type="EMBL" id="KDO24018.1"/>
    </source>
</evidence>
<evidence type="ECO:0000256" key="1">
    <source>
        <dbReference type="ARBA" id="ARBA00023117"/>
    </source>
</evidence>
<dbReference type="AlphaFoldDB" id="A0A067C0F5"/>
<evidence type="ECO:0000259" key="4">
    <source>
        <dbReference type="PROSITE" id="PS50014"/>
    </source>
</evidence>
<dbReference type="SUPFAM" id="SSF47370">
    <property type="entry name" value="Bromodomain"/>
    <property type="match status" value="1"/>
</dbReference>
<feature type="compositionally biased region" description="Basic and acidic residues" evidence="3">
    <location>
        <begin position="387"/>
        <end position="396"/>
    </location>
</feature>
<dbReference type="VEuPathDB" id="FungiDB:SPRG_10715"/>
<accession>A0A067C0F5</accession>
<dbReference type="CDD" id="cd04369">
    <property type="entry name" value="Bromodomain"/>
    <property type="match status" value="1"/>
</dbReference>
<name>A0A067C0F5_SAPPC</name>